<dbReference type="InterPro" id="IPR002168">
    <property type="entry name" value="Lipase_GDXG_HIS_AS"/>
</dbReference>
<dbReference type="InterPro" id="IPR051093">
    <property type="entry name" value="Neuroligin/BSAL"/>
</dbReference>
<dbReference type="AlphaFoldDB" id="A0AAV2IQ85"/>
<evidence type="ECO:0000256" key="3">
    <source>
        <dbReference type="ARBA" id="ARBA00022801"/>
    </source>
</evidence>
<dbReference type="GO" id="GO:0016787">
    <property type="term" value="F:hydrolase activity"/>
    <property type="evidence" value="ECO:0007669"/>
    <property type="project" value="UniProtKB-KW"/>
</dbReference>
<dbReference type="Proteomes" id="UP001497497">
    <property type="component" value="Unassembled WGS sequence"/>
</dbReference>
<reference evidence="6 7" key="1">
    <citation type="submission" date="2024-04" db="EMBL/GenBank/DDBJ databases">
        <authorList>
            <consortium name="Genoscope - CEA"/>
            <person name="William W."/>
        </authorList>
    </citation>
    <scope>NUCLEOTIDE SEQUENCE [LARGE SCALE GENOMIC DNA]</scope>
</reference>
<accession>A0AAV2IQ85</accession>
<feature type="chain" id="PRO_5043100779" description="Carboxylic ester hydrolase" evidence="4">
    <location>
        <begin position="24"/>
        <end position="559"/>
    </location>
</feature>
<comment type="caution">
    <text evidence="6">The sequence shown here is derived from an EMBL/GenBank/DDBJ whole genome shotgun (WGS) entry which is preliminary data.</text>
</comment>
<dbReference type="Gene3D" id="3.40.50.1820">
    <property type="entry name" value="alpha/beta hydrolase"/>
    <property type="match status" value="1"/>
</dbReference>
<keyword evidence="7" id="KW-1185">Reference proteome</keyword>
<dbReference type="InterPro" id="IPR029058">
    <property type="entry name" value="AB_hydrolase_fold"/>
</dbReference>
<dbReference type="EMBL" id="CAXITT010001126">
    <property type="protein sequence ID" value="CAL1547972.1"/>
    <property type="molecule type" value="Genomic_DNA"/>
</dbReference>
<feature type="domain" description="Carboxylesterase type B" evidence="5">
    <location>
        <begin position="35"/>
        <end position="526"/>
    </location>
</feature>
<dbReference type="EC" id="3.1.1.-" evidence="4"/>
<feature type="signal peptide" evidence="4">
    <location>
        <begin position="1"/>
        <end position="23"/>
    </location>
</feature>
<dbReference type="InterPro" id="IPR019826">
    <property type="entry name" value="Carboxylesterase_B_AS"/>
</dbReference>
<dbReference type="SUPFAM" id="SSF53474">
    <property type="entry name" value="alpha/beta-Hydrolases"/>
    <property type="match status" value="1"/>
</dbReference>
<dbReference type="Pfam" id="PF00135">
    <property type="entry name" value="COesterase"/>
    <property type="match status" value="1"/>
</dbReference>
<evidence type="ECO:0000313" key="6">
    <source>
        <dbReference type="EMBL" id="CAL1547972.1"/>
    </source>
</evidence>
<dbReference type="PROSITE" id="PS00122">
    <property type="entry name" value="CARBOXYLESTERASE_B_1"/>
    <property type="match status" value="1"/>
</dbReference>
<evidence type="ECO:0000313" key="7">
    <source>
        <dbReference type="Proteomes" id="UP001497497"/>
    </source>
</evidence>
<keyword evidence="4" id="KW-0732">Signal</keyword>
<sequence length="559" mass="61027">MPTSTSNVYMALACLGFLNLATAASVPSNTHDVLVTLDKGQQLRGVKVNLGTGEAVNKFYAIPYAKPPTGQLRFEPPAAALEWTGVKDAKTPGTICHQKPRAHMEHARSEDCLNLSVFSPNLNTSHPVLVWIHGGGFHEGSQYGDGSGATLTRFGLVVIMINYRLSPFGFLSTGDDVMPGNYGMLDQVMALKWVRKYIHFFGGDPAQVTIAGESAGSHSVAFQILSPLSKGLFHRAIMESGSSLSSSACEKPGTLVKVKDFTRAIATSIGCGTANSSALLHCLKLVDAGRLLNASDAAEQKFGISFIGIPRVERKFGFLPDHPKNMISSGHFNNVDTLRGFNTGEWAFVIHDTANDGVTRQEFTRYFREYFRKSSFVNDDAIERLVERAYLVNETDPVKIRKSLVDALADLTYGGAALLELEKTAEAAGLTTQHYFYEFSYRANNTATPQWMGVAHAAERQFVFFDPTSAARTNTDKAVGAEVQRMWTNFVKFGNPTPTGSGDGAAHWDRFTPTNKAMMLIGAHPVLEKVPRPFVIPLYEQVLHLMHEVNAVTTDPVIG</sequence>
<evidence type="ECO:0000256" key="4">
    <source>
        <dbReference type="RuleBase" id="RU361235"/>
    </source>
</evidence>
<dbReference type="PANTHER" id="PTHR43903">
    <property type="entry name" value="NEUROLIGIN"/>
    <property type="match status" value="1"/>
</dbReference>
<gene>
    <name evidence="6" type="ORF">GSLYS_00021289001</name>
</gene>
<name>A0AAV2IQ85_LYMST</name>
<evidence type="ECO:0000256" key="2">
    <source>
        <dbReference type="ARBA" id="ARBA00010515"/>
    </source>
</evidence>
<organism evidence="6 7">
    <name type="scientific">Lymnaea stagnalis</name>
    <name type="common">Great pond snail</name>
    <name type="synonym">Helix stagnalis</name>
    <dbReference type="NCBI Taxonomy" id="6523"/>
    <lineage>
        <taxon>Eukaryota</taxon>
        <taxon>Metazoa</taxon>
        <taxon>Spiralia</taxon>
        <taxon>Lophotrochozoa</taxon>
        <taxon>Mollusca</taxon>
        <taxon>Gastropoda</taxon>
        <taxon>Heterobranchia</taxon>
        <taxon>Euthyneura</taxon>
        <taxon>Panpulmonata</taxon>
        <taxon>Hygrophila</taxon>
        <taxon>Lymnaeoidea</taxon>
        <taxon>Lymnaeidae</taxon>
        <taxon>Lymnaea</taxon>
    </lineage>
</organism>
<evidence type="ECO:0000259" key="5">
    <source>
        <dbReference type="Pfam" id="PF00135"/>
    </source>
</evidence>
<dbReference type="PROSITE" id="PS01173">
    <property type="entry name" value="LIPASE_GDXG_HIS"/>
    <property type="match status" value="1"/>
</dbReference>
<comment type="similarity">
    <text evidence="1 4">Belongs to the type-B carboxylesterase/lipase family.</text>
</comment>
<proteinExistence type="inferred from homology"/>
<dbReference type="InterPro" id="IPR002018">
    <property type="entry name" value="CarbesteraseB"/>
</dbReference>
<keyword evidence="3 4" id="KW-0378">Hydrolase</keyword>
<comment type="similarity">
    <text evidence="2">Belongs to the 'GDXG' lipolytic enzyme family.</text>
</comment>
<evidence type="ECO:0000256" key="1">
    <source>
        <dbReference type="ARBA" id="ARBA00005964"/>
    </source>
</evidence>
<protein>
    <recommendedName>
        <fullName evidence="4">Carboxylic ester hydrolase</fullName>
        <ecNumber evidence="4">3.1.1.-</ecNumber>
    </recommendedName>
</protein>